<keyword evidence="7" id="KW-0498">Mitosis</keyword>
<gene>
    <name evidence="13" type="ORF">ASCRUDRAFT_46974</name>
</gene>
<evidence type="ECO:0000313" key="13">
    <source>
        <dbReference type="EMBL" id="ODV60745.1"/>
    </source>
</evidence>
<keyword evidence="14" id="KW-1185">Reference proteome</keyword>
<dbReference type="OrthoDB" id="10264588at2759"/>
<feature type="non-terminal residue" evidence="13">
    <location>
        <position position="1"/>
    </location>
</feature>
<keyword evidence="2" id="KW-0963">Cytoplasm</keyword>
<dbReference type="EMBL" id="KV454481">
    <property type="protein sequence ID" value="ODV60745.1"/>
    <property type="molecule type" value="Genomic_DNA"/>
</dbReference>
<dbReference type="AlphaFoldDB" id="A0A1D2VGI7"/>
<keyword evidence="10" id="KW-0131">Cell cycle</keyword>
<dbReference type="Gene3D" id="1.20.960.30">
    <property type="match status" value="1"/>
</dbReference>
<evidence type="ECO:0000256" key="9">
    <source>
        <dbReference type="ARBA" id="ARBA00023212"/>
    </source>
</evidence>
<dbReference type="FunCoup" id="A0A1D2VGI7">
    <property type="interactions" value="62"/>
</dbReference>
<feature type="coiled-coil region" evidence="12">
    <location>
        <begin position="59"/>
        <end position="86"/>
    </location>
</feature>
<evidence type="ECO:0000256" key="11">
    <source>
        <dbReference type="PROSITE-ProRule" id="PRU00221"/>
    </source>
</evidence>
<feature type="non-terminal residue" evidence="13">
    <location>
        <position position="521"/>
    </location>
</feature>
<feature type="repeat" description="WD" evidence="11">
    <location>
        <begin position="508"/>
        <end position="521"/>
    </location>
</feature>
<dbReference type="InterPro" id="IPR015943">
    <property type="entry name" value="WD40/YVTN_repeat-like_dom_sf"/>
</dbReference>
<dbReference type="PROSITE" id="PS50294">
    <property type="entry name" value="WD_REPEATS_REGION"/>
    <property type="match status" value="3"/>
</dbReference>
<dbReference type="PIRSF" id="PIRSF037647">
    <property type="entry name" value="Dynein_regulator_Lis1"/>
    <property type="match status" value="1"/>
</dbReference>
<keyword evidence="6" id="KW-0677">Repeat</keyword>
<dbReference type="Pfam" id="PF00400">
    <property type="entry name" value="WD40"/>
    <property type="match status" value="5"/>
</dbReference>
<keyword evidence="1" id="KW-0813">Transport</keyword>
<dbReference type="PROSITE" id="PS00678">
    <property type="entry name" value="WD_REPEATS_1"/>
    <property type="match status" value="3"/>
</dbReference>
<protein>
    <submittedName>
        <fullName evidence="13">Dynein regulator</fullName>
    </submittedName>
</protein>
<dbReference type="SUPFAM" id="SSF50978">
    <property type="entry name" value="WD40 repeat-like"/>
    <property type="match status" value="1"/>
</dbReference>
<sequence>LTIKQQNDLNRSIIIYLKNRDIDQELIDELIHNLSFNNTDFDLIASSEINLLEKKWSTVIRLQKKILELENKVNQLNEILNNNNFNNNITDSFSSLTTNDNNDLSSLKKINWLPTNVKQTLKAHKSQVNTISIHPILPQLVSGCNDGSLIVWDLLNSIQPEFINKNAHSRSINCTCFSPLPISLTSLNNSSNSSSNSIQNNDSNGLKNSSTFSKNQIYLFATCSSDLFIKIWDPNNDYKPIRTLSGHDHSISSISFKNSNPNHLFSCSRDFSIKLWDITNGWCLKSFIGHSNWVRSINLNYNDNFLLSCSNDQSIRLSHSDTGTGLALLIGHHQVVEDCKFVPEISNVYLDKLAKKFVSKEILDNQNYKTLGYKYCATCGRDDTIKIWLLPLPIIRPHRSPLPSSNPTGVLLADLKGHSSWVRSLQFHPGGRYLFSASDDKTIKIWDISLTNYDVIKCIKTLSGGHESFINKICFASSNGSTSKESKKEAEKQKRKLIKLDKSIRCTLASGGADNTVCIWA</sequence>
<dbReference type="PANTHER" id="PTHR19848:SF8">
    <property type="entry name" value="F-BOX AND WD REPEAT DOMAIN CONTAINING 7"/>
    <property type="match status" value="1"/>
</dbReference>
<accession>A0A1D2VGI7</accession>
<proteinExistence type="inferred from homology"/>
<dbReference type="CDD" id="cd00200">
    <property type="entry name" value="WD40"/>
    <property type="match status" value="1"/>
</dbReference>
<dbReference type="InterPro" id="IPR019775">
    <property type="entry name" value="WD40_repeat_CS"/>
</dbReference>
<dbReference type="SUPFAM" id="SSF109925">
    <property type="entry name" value="Lissencephaly-1 protein (Lis-1, PAF-AH alpha) N-terminal domain"/>
    <property type="match status" value="1"/>
</dbReference>
<evidence type="ECO:0000256" key="6">
    <source>
        <dbReference type="ARBA" id="ARBA00022737"/>
    </source>
</evidence>
<dbReference type="Gene3D" id="2.130.10.10">
    <property type="entry name" value="YVTN repeat-like/Quinoprotein amine dehydrogenase"/>
    <property type="match status" value="3"/>
</dbReference>
<feature type="repeat" description="WD" evidence="11">
    <location>
        <begin position="121"/>
        <end position="154"/>
    </location>
</feature>
<evidence type="ECO:0000256" key="12">
    <source>
        <dbReference type="SAM" id="Coils"/>
    </source>
</evidence>
<dbReference type="GO" id="GO:0051301">
    <property type="term" value="P:cell division"/>
    <property type="evidence" value="ECO:0007669"/>
    <property type="project" value="UniProtKB-KW"/>
</dbReference>
<feature type="repeat" description="WD" evidence="11">
    <location>
        <begin position="244"/>
        <end position="286"/>
    </location>
</feature>
<keyword evidence="4" id="KW-0132">Cell division</keyword>
<evidence type="ECO:0000256" key="5">
    <source>
        <dbReference type="ARBA" id="ARBA00022701"/>
    </source>
</evidence>
<keyword evidence="9" id="KW-0206">Cytoskeleton</keyword>
<keyword evidence="3 11" id="KW-0853">WD repeat</keyword>
<dbReference type="InterPro" id="IPR037190">
    <property type="entry name" value="LIS1_N"/>
</dbReference>
<evidence type="ECO:0000256" key="10">
    <source>
        <dbReference type="ARBA" id="ARBA00023306"/>
    </source>
</evidence>
<keyword evidence="8 12" id="KW-0175">Coiled coil</keyword>
<dbReference type="HAMAP" id="MF_03141">
    <property type="entry name" value="lis1"/>
    <property type="match status" value="1"/>
</dbReference>
<feature type="repeat" description="WD" evidence="11">
    <location>
        <begin position="287"/>
        <end position="317"/>
    </location>
</feature>
<dbReference type="PANTHER" id="PTHR19848">
    <property type="entry name" value="WD40 REPEAT PROTEIN"/>
    <property type="match status" value="1"/>
</dbReference>
<evidence type="ECO:0000313" key="14">
    <source>
        <dbReference type="Proteomes" id="UP000095038"/>
    </source>
</evidence>
<reference evidence="14" key="1">
    <citation type="submission" date="2016-05" db="EMBL/GenBank/DDBJ databases">
        <title>Comparative genomics of biotechnologically important yeasts.</title>
        <authorList>
            <consortium name="DOE Joint Genome Institute"/>
            <person name="Riley R."/>
            <person name="Haridas S."/>
            <person name="Wolfe K.H."/>
            <person name="Lopes M.R."/>
            <person name="Hittinger C.T."/>
            <person name="Goker M."/>
            <person name="Salamov A."/>
            <person name="Wisecaver J."/>
            <person name="Long T.M."/>
            <person name="Aerts A.L."/>
            <person name="Barry K."/>
            <person name="Choi C."/>
            <person name="Clum A."/>
            <person name="Coughlan A.Y."/>
            <person name="Deshpande S."/>
            <person name="Douglass A.P."/>
            <person name="Hanson S.J."/>
            <person name="Klenk H.-P."/>
            <person name="Labutti K."/>
            <person name="Lapidus A."/>
            <person name="Lindquist E."/>
            <person name="Lipzen A."/>
            <person name="Meier-Kolthoff J.P."/>
            <person name="Ohm R.A."/>
            <person name="Otillar R.P."/>
            <person name="Pangilinan J."/>
            <person name="Peng Y."/>
            <person name="Rokas A."/>
            <person name="Rosa C.A."/>
            <person name="Scheuner C."/>
            <person name="Sibirny A.A."/>
            <person name="Slot J.C."/>
            <person name="Stielow J.B."/>
            <person name="Sun H."/>
            <person name="Kurtzman C.P."/>
            <person name="Blackwell M."/>
            <person name="Grigoriev I.V."/>
            <person name="Jeffries T.W."/>
        </authorList>
    </citation>
    <scope>NUCLEOTIDE SEQUENCE [LARGE SCALE GENOMIC DNA]</scope>
    <source>
        <strain evidence="14">DSM 1968</strain>
    </source>
</reference>
<evidence type="ECO:0000256" key="2">
    <source>
        <dbReference type="ARBA" id="ARBA00022490"/>
    </source>
</evidence>
<feature type="repeat" description="WD" evidence="11">
    <location>
        <begin position="415"/>
        <end position="449"/>
    </location>
</feature>
<dbReference type="SMART" id="SM00320">
    <property type="entry name" value="WD40"/>
    <property type="match status" value="7"/>
</dbReference>
<name>A0A1D2VGI7_9ASCO</name>
<evidence type="ECO:0000256" key="7">
    <source>
        <dbReference type="ARBA" id="ARBA00022776"/>
    </source>
</evidence>
<dbReference type="InterPro" id="IPR036322">
    <property type="entry name" value="WD40_repeat_dom_sf"/>
</dbReference>
<dbReference type="InterPro" id="IPR017252">
    <property type="entry name" value="Dynein_regulator_LIS1"/>
</dbReference>
<dbReference type="PRINTS" id="PR00320">
    <property type="entry name" value="GPROTEINBRPT"/>
</dbReference>
<evidence type="ECO:0000256" key="1">
    <source>
        <dbReference type="ARBA" id="ARBA00022448"/>
    </source>
</evidence>
<dbReference type="InterPro" id="IPR020472">
    <property type="entry name" value="WD40_PAC1"/>
</dbReference>
<keyword evidence="5" id="KW-0493">Microtubule</keyword>
<dbReference type="STRING" id="1344418.A0A1D2VGI7"/>
<dbReference type="GeneID" id="30964695"/>
<evidence type="ECO:0000256" key="8">
    <source>
        <dbReference type="ARBA" id="ARBA00023054"/>
    </source>
</evidence>
<evidence type="ECO:0000256" key="4">
    <source>
        <dbReference type="ARBA" id="ARBA00022618"/>
    </source>
</evidence>
<dbReference type="Proteomes" id="UP000095038">
    <property type="component" value="Unassembled WGS sequence"/>
</dbReference>
<dbReference type="RefSeq" id="XP_020047052.1">
    <property type="nucleotide sequence ID" value="XM_020191059.2"/>
</dbReference>
<dbReference type="InterPro" id="IPR001680">
    <property type="entry name" value="WD40_rpt"/>
</dbReference>
<dbReference type="InParanoid" id="A0A1D2VGI7"/>
<evidence type="ECO:0000256" key="3">
    <source>
        <dbReference type="ARBA" id="ARBA00022574"/>
    </source>
</evidence>
<organism evidence="13 14">
    <name type="scientific">Ascoidea rubescens DSM 1968</name>
    <dbReference type="NCBI Taxonomy" id="1344418"/>
    <lineage>
        <taxon>Eukaryota</taxon>
        <taxon>Fungi</taxon>
        <taxon>Dikarya</taxon>
        <taxon>Ascomycota</taxon>
        <taxon>Saccharomycotina</taxon>
        <taxon>Saccharomycetes</taxon>
        <taxon>Ascoideaceae</taxon>
        <taxon>Ascoidea</taxon>
    </lineage>
</organism>
<dbReference type="PROSITE" id="PS50082">
    <property type="entry name" value="WD_REPEATS_2"/>
    <property type="match status" value="5"/>
</dbReference>
<dbReference type="GO" id="GO:0005874">
    <property type="term" value="C:microtubule"/>
    <property type="evidence" value="ECO:0007669"/>
    <property type="project" value="UniProtKB-KW"/>
</dbReference>